<proteinExistence type="predicted"/>
<evidence type="ECO:0000256" key="1">
    <source>
        <dbReference type="ARBA" id="ARBA00004651"/>
    </source>
</evidence>
<evidence type="ECO:0000256" key="5">
    <source>
        <dbReference type="ARBA" id="ARBA00023136"/>
    </source>
</evidence>
<dbReference type="InterPro" id="IPR017039">
    <property type="entry name" value="Virul_fac_BrkB"/>
</dbReference>
<feature type="transmembrane region" description="Helical" evidence="6">
    <location>
        <begin position="212"/>
        <end position="234"/>
    </location>
</feature>
<accession>A0A7V8GKM0</accession>
<keyword evidence="4 6" id="KW-1133">Transmembrane helix</keyword>
<dbReference type="AlphaFoldDB" id="A0A7V8GKM0"/>
<organism evidence="7 8">
    <name type="scientific">Pseudoxanthomonas broegbernensis</name>
    <dbReference type="NCBI Taxonomy" id="83619"/>
    <lineage>
        <taxon>Bacteria</taxon>
        <taxon>Pseudomonadati</taxon>
        <taxon>Pseudomonadota</taxon>
        <taxon>Gammaproteobacteria</taxon>
        <taxon>Lysobacterales</taxon>
        <taxon>Lysobacteraceae</taxon>
        <taxon>Pseudoxanthomonas</taxon>
    </lineage>
</organism>
<evidence type="ECO:0000256" key="2">
    <source>
        <dbReference type="ARBA" id="ARBA00022475"/>
    </source>
</evidence>
<evidence type="ECO:0000256" key="4">
    <source>
        <dbReference type="ARBA" id="ARBA00022989"/>
    </source>
</evidence>
<feature type="transmembrane region" description="Helical" evidence="6">
    <location>
        <begin position="40"/>
        <end position="60"/>
    </location>
</feature>
<comment type="subcellular location">
    <subcellularLocation>
        <location evidence="1">Cell membrane</location>
        <topology evidence="1">Multi-pass membrane protein</topology>
    </subcellularLocation>
</comment>
<gene>
    <name evidence="7" type="ORF">B1992_13105</name>
</gene>
<keyword evidence="2" id="KW-1003">Cell membrane</keyword>
<sequence length="299" mass="31991">MNRLSRTRLRRSLGRLERSLPAALVRRFVEADLMTQAASLSFYTLLSLAPLLVLLLWLTASLYPPAQASLVAQIGGLAGGEAETVIRNAANQPGIGSLAGLWSTALLFVGATVVFAQLQGALNLIFRTGGQRLGGLRAWLRKRVFSLGVVLALGFLLIVSMIATTALQVAFAHLPSLLPAIGYATTLLLYALAFAFLYHYLPDRRVAWRQAFLGGAITAVLFALGRYLIGLYLAQAAPGSAYGSMGALVLLLMWMYYAAVVFFAGALITAVIDERAHGREEEAEAEAGREDGGVPPALE</sequence>
<dbReference type="PANTHER" id="PTHR30213:SF1">
    <property type="entry name" value="INNER MEMBRANE PROTEIN YHJD"/>
    <property type="match status" value="1"/>
</dbReference>
<dbReference type="NCBIfam" id="TIGR00765">
    <property type="entry name" value="yihY_not_rbn"/>
    <property type="match status" value="1"/>
</dbReference>
<dbReference type="EMBL" id="MWIP01000016">
    <property type="protein sequence ID" value="KAF1685194.1"/>
    <property type="molecule type" value="Genomic_DNA"/>
</dbReference>
<name>A0A7V8GKM0_9GAMM</name>
<reference evidence="7 8" key="1">
    <citation type="submission" date="2017-10" db="EMBL/GenBank/DDBJ databases">
        <title>Whole genome sequencing of Pseudoxanthomonas broegbernensis DSM 12573(T).</title>
        <authorList>
            <person name="Kumar S."/>
            <person name="Bansal K."/>
            <person name="Kaur A."/>
            <person name="Patil P."/>
            <person name="Sharma S."/>
            <person name="Patil P.B."/>
        </authorList>
    </citation>
    <scope>NUCLEOTIDE SEQUENCE [LARGE SCALE GENOMIC DNA]</scope>
    <source>
        <strain evidence="7 8">DSM 12573</strain>
    </source>
</reference>
<dbReference type="PANTHER" id="PTHR30213">
    <property type="entry name" value="INNER MEMBRANE PROTEIN YHJD"/>
    <property type="match status" value="1"/>
</dbReference>
<evidence type="ECO:0000313" key="7">
    <source>
        <dbReference type="EMBL" id="KAF1685194.1"/>
    </source>
</evidence>
<dbReference type="Pfam" id="PF03631">
    <property type="entry name" value="Virul_fac_BrkB"/>
    <property type="match status" value="1"/>
</dbReference>
<keyword evidence="5 6" id="KW-0472">Membrane</keyword>
<dbReference type="GO" id="GO:0005886">
    <property type="term" value="C:plasma membrane"/>
    <property type="evidence" value="ECO:0007669"/>
    <property type="project" value="UniProtKB-SubCell"/>
</dbReference>
<feature type="transmembrane region" description="Helical" evidence="6">
    <location>
        <begin position="101"/>
        <end position="126"/>
    </location>
</feature>
<protein>
    <submittedName>
        <fullName evidence="7">BrkB protein</fullName>
    </submittedName>
</protein>
<dbReference type="Proteomes" id="UP000462066">
    <property type="component" value="Unassembled WGS sequence"/>
</dbReference>
<feature type="transmembrane region" description="Helical" evidence="6">
    <location>
        <begin position="254"/>
        <end position="272"/>
    </location>
</feature>
<evidence type="ECO:0000313" key="8">
    <source>
        <dbReference type="Proteomes" id="UP000462066"/>
    </source>
</evidence>
<keyword evidence="8" id="KW-1185">Reference proteome</keyword>
<feature type="transmembrane region" description="Helical" evidence="6">
    <location>
        <begin position="147"/>
        <end position="171"/>
    </location>
</feature>
<comment type="caution">
    <text evidence="7">The sequence shown here is derived from an EMBL/GenBank/DDBJ whole genome shotgun (WGS) entry which is preliminary data.</text>
</comment>
<feature type="transmembrane region" description="Helical" evidence="6">
    <location>
        <begin position="177"/>
        <end position="200"/>
    </location>
</feature>
<evidence type="ECO:0000256" key="6">
    <source>
        <dbReference type="SAM" id="Phobius"/>
    </source>
</evidence>
<evidence type="ECO:0000256" key="3">
    <source>
        <dbReference type="ARBA" id="ARBA00022692"/>
    </source>
</evidence>
<dbReference type="RefSeq" id="WP_162311953.1">
    <property type="nucleotide sequence ID" value="NZ_JACHGU010000004.1"/>
</dbReference>
<keyword evidence="3 6" id="KW-0812">Transmembrane</keyword>
<dbReference type="PIRSF" id="PIRSF035875">
    <property type="entry name" value="RNase_BN"/>
    <property type="match status" value="1"/>
</dbReference>